<keyword evidence="3 5" id="KW-1133">Transmembrane helix</keyword>
<accession>A0A0K8MJ72</accession>
<feature type="transmembrane region" description="Helical" evidence="5">
    <location>
        <begin position="141"/>
        <end position="163"/>
    </location>
</feature>
<keyword evidence="2 5" id="KW-0812">Transmembrane</keyword>
<evidence type="ECO:0000256" key="4">
    <source>
        <dbReference type="ARBA" id="ARBA00023136"/>
    </source>
</evidence>
<dbReference type="InterPro" id="IPR051784">
    <property type="entry name" value="Nod_factor_ABC_transporter"/>
</dbReference>
<evidence type="ECO:0000256" key="5">
    <source>
        <dbReference type="SAM" id="Phobius"/>
    </source>
</evidence>
<organism evidence="7 8">
    <name type="scientific">Fructobacillus ficulneus</name>
    <dbReference type="NCBI Taxonomy" id="157463"/>
    <lineage>
        <taxon>Bacteria</taxon>
        <taxon>Bacillati</taxon>
        <taxon>Bacillota</taxon>
        <taxon>Bacilli</taxon>
        <taxon>Lactobacillales</taxon>
        <taxon>Lactobacillaceae</taxon>
        <taxon>Fructobacillus</taxon>
    </lineage>
</organism>
<keyword evidence="8" id="KW-1185">Reference proteome</keyword>
<sequence length="282" mass="31188">MLTMMKRNLLLYFRNRSGVIFSLLGALISFVLYIIFLKKGIAQDWNGIEDKNQLLDMWLISGTLTVTGITTTFTSLGQSAKDREQGVSQDLLLTDLSPFRRHLSYVFSAALTGFLMQIVMLVIMVAYFALVDQISFPLDKVPILLVIMVLSALTATLVNDLIVSHIQSVDALSKLGTIIGTASGFLVGTYFPIGNMPDFAQALMKLTPGAYIAALFRQVLMGPTVTKVFTHNVTAIHHFDQQLGIRLQWTHLLSQGETYLVVTGFIVIAIVFIALPSLKNKK</sequence>
<dbReference type="InterPro" id="IPR013525">
    <property type="entry name" value="ABC2_TM"/>
</dbReference>
<dbReference type="STRING" id="157463.GCA_001047075_01378"/>
<dbReference type="PANTHER" id="PTHR43229:SF2">
    <property type="entry name" value="NODULATION PROTEIN J"/>
    <property type="match status" value="1"/>
</dbReference>
<evidence type="ECO:0000256" key="3">
    <source>
        <dbReference type="ARBA" id="ARBA00022989"/>
    </source>
</evidence>
<evidence type="ECO:0000256" key="2">
    <source>
        <dbReference type="ARBA" id="ARBA00022692"/>
    </source>
</evidence>
<evidence type="ECO:0000256" key="1">
    <source>
        <dbReference type="ARBA" id="ARBA00004141"/>
    </source>
</evidence>
<evidence type="ECO:0000259" key="6">
    <source>
        <dbReference type="Pfam" id="PF01061"/>
    </source>
</evidence>
<evidence type="ECO:0000313" key="7">
    <source>
        <dbReference type="EMBL" id="GAP00493.1"/>
    </source>
</evidence>
<feature type="transmembrane region" description="Helical" evidence="5">
    <location>
        <begin position="105"/>
        <end position="129"/>
    </location>
</feature>
<dbReference type="AlphaFoldDB" id="A0A0K8MJ72"/>
<dbReference type="GO" id="GO:0016020">
    <property type="term" value="C:membrane"/>
    <property type="evidence" value="ECO:0007669"/>
    <property type="project" value="UniProtKB-SubCell"/>
</dbReference>
<protein>
    <submittedName>
        <fullName evidence="7">Putative ABC transporter, integral membrane protein</fullName>
    </submittedName>
</protein>
<evidence type="ECO:0000313" key="8">
    <source>
        <dbReference type="Proteomes" id="UP000253891"/>
    </source>
</evidence>
<name>A0A0K8MJ72_9LACO</name>
<feature type="transmembrane region" description="Helical" evidence="5">
    <location>
        <begin position="20"/>
        <end position="37"/>
    </location>
</feature>
<dbReference type="RefSeq" id="WP_061993779.1">
    <property type="nucleotide sequence ID" value="NZ_DF968005.1"/>
</dbReference>
<gene>
    <name evidence="7" type="ORF">FFIC_285120</name>
</gene>
<dbReference type="OrthoDB" id="162334at2"/>
<dbReference type="Pfam" id="PF01061">
    <property type="entry name" value="ABC2_membrane"/>
    <property type="match status" value="1"/>
</dbReference>
<dbReference type="PANTHER" id="PTHR43229">
    <property type="entry name" value="NODULATION PROTEIN J"/>
    <property type="match status" value="1"/>
</dbReference>
<dbReference type="EMBL" id="DF968005">
    <property type="protein sequence ID" value="GAP00493.1"/>
    <property type="molecule type" value="Genomic_DNA"/>
</dbReference>
<feature type="transmembrane region" description="Helical" evidence="5">
    <location>
        <begin position="175"/>
        <end position="193"/>
    </location>
</feature>
<dbReference type="GO" id="GO:0140359">
    <property type="term" value="F:ABC-type transporter activity"/>
    <property type="evidence" value="ECO:0007669"/>
    <property type="project" value="InterPro"/>
</dbReference>
<comment type="subcellular location">
    <subcellularLocation>
        <location evidence="1">Membrane</location>
        <topology evidence="1">Multi-pass membrane protein</topology>
    </subcellularLocation>
</comment>
<proteinExistence type="predicted"/>
<feature type="domain" description="ABC-2 type transporter transmembrane" evidence="6">
    <location>
        <begin position="2"/>
        <end position="220"/>
    </location>
</feature>
<reference evidence="7 8" key="1">
    <citation type="journal article" date="2015" name="BMC Genomics">
        <title>Comparative genomics of Fructobacillus spp. and Leuconostoc spp. reveals niche-specific evolution of Fructobacillus spp.</title>
        <authorList>
            <person name="Endo A."/>
            <person name="Tanizawa Y."/>
            <person name="Tanaka N."/>
            <person name="Maeno S."/>
            <person name="Kumar H."/>
            <person name="Shiwa Y."/>
            <person name="Okada S."/>
            <person name="Yoshikawa H."/>
            <person name="Dicks L."/>
            <person name="Nakagawa J."/>
            <person name="Arita M."/>
        </authorList>
    </citation>
    <scope>NUCLEOTIDE SEQUENCE [LARGE SCALE GENOMIC DNA]</scope>
    <source>
        <strain evidence="7 8">JCM 12225</strain>
    </source>
</reference>
<feature type="transmembrane region" description="Helical" evidence="5">
    <location>
        <begin position="57"/>
        <end position="76"/>
    </location>
</feature>
<feature type="transmembrane region" description="Helical" evidence="5">
    <location>
        <begin position="259"/>
        <end position="278"/>
    </location>
</feature>
<keyword evidence="4 5" id="KW-0472">Membrane</keyword>
<dbReference type="Proteomes" id="UP000253891">
    <property type="component" value="Unassembled WGS sequence"/>
</dbReference>